<dbReference type="Pfam" id="PF02073">
    <property type="entry name" value="Peptidase_M29"/>
    <property type="match status" value="1"/>
</dbReference>
<accession>A0A318EKD5</accession>
<dbReference type="PANTHER" id="PTHR34448:SF1">
    <property type="entry name" value="BLL6088 PROTEIN"/>
    <property type="match status" value="1"/>
</dbReference>
<protein>
    <submittedName>
        <fullName evidence="2">Thermophilic metalloprotease (M29)</fullName>
    </submittedName>
</protein>
<dbReference type="AlphaFoldDB" id="A0A318EKD5"/>
<dbReference type="GO" id="GO:0008237">
    <property type="term" value="F:metallopeptidase activity"/>
    <property type="evidence" value="ECO:0007669"/>
    <property type="project" value="UniProtKB-KW"/>
</dbReference>
<dbReference type="SUPFAM" id="SSF144052">
    <property type="entry name" value="Thermophilic metalloprotease-like"/>
    <property type="match status" value="1"/>
</dbReference>
<evidence type="ECO:0000313" key="2">
    <source>
        <dbReference type="EMBL" id="PXV89064.1"/>
    </source>
</evidence>
<dbReference type="RefSeq" id="WP_181899238.1">
    <property type="nucleotide sequence ID" value="NZ_NOKA02000014.1"/>
</dbReference>
<dbReference type="GO" id="GO:0004177">
    <property type="term" value="F:aminopeptidase activity"/>
    <property type="evidence" value="ECO:0007669"/>
    <property type="project" value="InterPro"/>
</dbReference>
<keyword evidence="2" id="KW-0378">Hydrolase</keyword>
<name>A0A318EKD5_9FIRM</name>
<comment type="caution">
    <text evidence="2">The sequence shown here is derived from an EMBL/GenBank/DDBJ whole genome shotgun (WGS) entry which is preliminary data.</text>
</comment>
<gene>
    <name evidence="2" type="ORF">C8E03_10740</name>
</gene>
<evidence type="ECO:0000256" key="1">
    <source>
        <dbReference type="ARBA" id="ARBA00022723"/>
    </source>
</evidence>
<keyword evidence="1" id="KW-0479">Metal-binding</keyword>
<sequence>MNYRELFKVENESVMERYDLSMGRIETMMSEKNITEPYLDYFHKTAEFIMQIEQLARKLMRDELEDQPIEKLKDLNASLYADIVGDNYEHSYANPSYAVKTLGEEYGKYLSFLYTEIRGMIVYAYELRLTEITIHNELFIEIYNAFEEAEELNSEKIRNILYWFVSDYADMTVEYRVRELLDTNLSFAADIIMNEDLTDLRYLYRFGEFITGNELDTAKHLNEMSEKQIEAMAATYTEGYRMGFILGNKDLSKKEIVNIRYTLGFERIVKKAIEQFEKMGLRTSIYRAAVSSINKKQHYKQGFFGAIANKQYEYDHRADNAIYLDKAFMERKLGVLKVAYEKYKKEASKFAGPAVMEIFGEHPFSPISKKECLKLSDKQQKLAVEFDMEAGQIVNQYIKGEERSFTIIAYPVPEIGEKYEEIFDEIVKINTLDYKLYERIQQNIIDALDKGSHVVIKGRNENRTDLTVCFNPLKNPEKETNFENCVADVNIPVGEVFTSPVLAGTNGILHVSQVYLNELKYIDLEIEFQDGKIKNYTCKNFEKEEENRKFIKENILFNHETLPIGEFAIGTNTTAYMVAKKYDIADKLPILIAEKMGPHFAVGDTCYSWSEDNKIYNPDKKEIVAKDNEISIMRKEDVSKAYFNCHTDITIPYEELGEITVVAESGERITIIKDSRFVLSGTEELNKPFER</sequence>
<evidence type="ECO:0000313" key="3">
    <source>
        <dbReference type="Proteomes" id="UP000247523"/>
    </source>
</evidence>
<organism evidence="2 3">
    <name type="scientific">Lachnotalea glycerini</name>
    <dbReference type="NCBI Taxonomy" id="1763509"/>
    <lineage>
        <taxon>Bacteria</taxon>
        <taxon>Bacillati</taxon>
        <taxon>Bacillota</taxon>
        <taxon>Clostridia</taxon>
        <taxon>Lachnospirales</taxon>
        <taxon>Lachnospiraceae</taxon>
        <taxon>Lachnotalea</taxon>
    </lineage>
</organism>
<keyword evidence="2" id="KW-0645">Protease</keyword>
<reference evidence="2 3" key="1">
    <citation type="submission" date="2018-05" db="EMBL/GenBank/DDBJ databases">
        <title>Genomic Encyclopedia of Type Strains, Phase IV (KMG-IV): sequencing the most valuable type-strain genomes for metagenomic binning, comparative biology and taxonomic classification.</title>
        <authorList>
            <person name="Goeker M."/>
        </authorList>
    </citation>
    <scope>NUCLEOTIDE SEQUENCE [LARGE SCALE GENOMIC DNA]</scope>
    <source>
        <strain evidence="2 3">DSM 28816</strain>
    </source>
</reference>
<dbReference type="Proteomes" id="UP000247523">
    <property type="component" value="Unassembled WGS sequence"/>
</dbReference>
<dbReference type="PANTHER" id="PTHR34448">
    <property type="entry name" value="AMINOPEPTIDASE"/>
    <property type="match status" value="1"/>
</dbReference>
<dbReference type="EMBL" id="QICS01000007">
    <property type="protein sequence ID" value="PXV89064.1"/>
    <property type="molecule type" value="Genomic_DNA"/>
</dbReference>
<dbReference type="GO" id="GO:0006508">
    <property type="term" value="P:proteolysis"/>
    <property type="evidence" value="ECO:0007669"/>
    <property type="project" value="UniProtKB-KW"/>
</dbReference>
<dbReference type="GO" id="GO:0046872">
    <property type="term" value="F:metal ion binding"/>
    <property type="evidence" value="ECO:0007669"/>
    <property type="project" value="UniProtKB-KW"/>
</dbReference>
<dbReference type="InterPro" id="IPR000787">
    <property type="entry name" value="Peptidase_M29"/>
</dbReference>
<proteinExistence type="predicted"/>
<dbReference type="InterPro" id="IPR052170">
    <property type="entry name" value="M29_Exopeptidase"/>
</dbReference>
<keyword evidence="2" id="KW-0482">Metalloprotease</keyword>